<evidence type="ECO:0000313" key="4">
    <source>
        <dbReference type="EMBL" id="RAW15973.1"/>
    </source>
</evidence>
<dbReference type="Proteomes" id="UP000250642">
    <property type="component" value="Unassembled WGS sequence"/>
</dbReference>
<dbReference type="SUPFAM" id="SSF88874">
    <property type="entry name" value="Receptor-binding domain of short tail fibre protein gp12"/>
    <property type="match status" value="3"/>
</dbReference>
<protein>
    <recommendedName>
        <fullName evidence="3">SLH domain-containing protein</fullName>
    </recommendedName>
</protein>
<dbReference type="Gene3D" id="2.60.40.4270">
    <property type="entry name" value="Listeria-Bacteroides repeat domain"/>
    <property type="match status" value="3"/>
</dbReference>
<feature type="domain" description="SLH" evidence="3">
    <location>
        <begin position="888"/>
        <end position="951"/>
    </location>
</feature>
<evidence type="ECO:0000256" key="1">
    <source>
        <dbReference type="ARBA" id="ARBA00004196"/>
    </source>
</evidence>
<name>A0A329QUY2_9BACL</name>
<organism evidence="4 5">
    <name type="scientific">Paenibacillus taichungensis</name>
    <dbReference type="NCBI Taxonomy" id="484184"/>
    <lineage>
        <taxon>Bacteria</taxon>
        <taxon>Bacillati</taxon>
        <taxon>Bacillota</taxon>
        <taxon>Bacilli</taxon>
        <taxon>Bacillales</taxon>
        <taxon>Paenibacillaceae</taxon>
        <taxon>Paenibacillus</taxon>
    </lineage>
</organism>
<dbReference type="GO" id="GO:0030313">
    <property type="term" value="C:cell envelope"/>
    <property type="evidence" value="ECO:0007669"/>
    <property type="project" value="UniProtKB-SubCell"/>
</dbReference>
<dbReference type="InterPro" id="IPR037053">
    <property type="entry name" value="Phage_tail_collar_dom_sf"/>
</dbReference>
<feature type="compositionally biased region" description="Low complexity" evidence="2">
    <location>
        <begin position="730"/>
        <end position="745"/>
    </location>
</feature>
<feature type="domain" description="SLH" evidence="3">
    <location>
        <begin position="952"/>
        <end position="1012"/>
    </location>
</feature>
<feature type="domain" description="SLH" evidence="3">
    <location>
        <begin position="1014"/>
        <end position="1065"/>
    </location>
</feature>
<dbReference type="RefSeq" id="WP_113053082.1">
    <property type="nucleotide sequence ID" value="NZ_QEVW01000006.1"/>
</dbReference>
<comment type="subcellular location">
    <subcellularLocation>
        <location evidence="1">Cell envelope</location>
    </subcellularLocation>
</comment>
<sequence length="1065" mass="113882">MSLPLFKKVGLLWLVFLIVLSGIWNISSVVQPAHAAAAQPYLGEIKLLPYRSAPQGWMPADGRLLSLTQNTALYSLIGNNYGGDGKSNFALPDLTNAAPEGLRYFVATNGIYPPRDTEGPYNENAVLGEIRLFPYIFSPTGWLTANGQSLNTSTYPDLYEMLGTTYGADNLNEFKLPTLPDINGVHYAIFAHPTRHAEFGTGNEYVGEIIPMLVTLPTNNWTLADGSALPINQNEVLFSLLNTSFGGNGVTDFKVPKLNNSQSTLVYYVATTGIFPNLSGDPFPVAVADNYTTLQNSILTISSPGLLANDSYANTAYLKTAPMNGTIVLNANGSFTYTPNINFTGTDSFYYYASFIQSGTSDSALVTITVEPNSKPIVSGVADGGIYNQTVNPTFDSGTALLNGAAFTSGTAVMADGSYTLVVTNDIGSTTVQFNIDTAAPVVLGVADNGKYDNGPTITFNEGTATLNGSPFSSGETVQSEGEYVLIVTDSASNTTSIHFSFYAPRTINFNSNGGSEVTEQTVSYGNKVIVPSDPTKAGYTFAGWYIDSALSQVFNFNNTTVTNDLTLYAKWTVNAYTINFESNGGTAVPDQSVDYGELVTAPTDPTKVGHSFAGWYAEPELDKAFDFNTSIVQDTALYAKWTPNTYKVTFNTLGGSAVSDAAVEYGKKLPAPASPSRSGYTFAGWYADPELKTPFNFAQTEITADLTLYAKWKIVSSPPSGGNGGNSSGGSDNQNNNGSSGNPSLPKTMNSSNNGRLTLAAGQAGQVSLGDAIAVNIPAGAMNQELKITIDQIADSSALLANQIPLSPIYELLKNVPQNFSVPVTLTLTFDSSRLQSNQRAELFYFNEQDKVWLAAGKSSVNGKHIQVDVDHFTKFAVLVVEQTKEPVEISFKDVEGHWAKDVIQQAIRIGIVKGYVDGSFKPDASITRAEFTVMLMNALQTEYTEATLSFTDRSNIGSWAQSAVASALQAGFIQGDSKGAFRPNEAVTRAEMAVIISRALQLKVESSAHSTFADDEQIPLWAKAAVAGLQKSGLLNGKGLNTFAPKDNTTRAEAVNLLLSIPK</sequence>
<dbReference type="Gene3D" id="2.60.40.3440">
    <property type="match status" value="1"/>
</dbReference>
<accession>A0A329QUY2</accession>
<dbReference type="Pfam" id="PF00395">
    <property type="entry name" value="SLH"/>
    <property type="match status" value="3"/>
</dbReference>
<evidence type="ECO:0000313" key="5">
    <source>
        <dbReference type="Proteomes" id="UP000250642"/>
    </source>
</evidence>
<dbReference type="InterPro" id="IPR042229">
    <property type="entry name" value="Listeria/Bacterioides_rpt_sf"/>
</dbReference>
<dbReference type="PANTHER" id="PTHR43308:SF5">
    <property type="entry name" value="S-LAYER PROTEIN _ PEPTIDOGLYCAN ENDO-BETA-N-ACETYLGLUCOSAMINIDASE"/>
    <property type="match status" value="1"/>
</dbReference>
<dbReference type="EMBL" id="QEVW01000006">
    <property type="protein sequence ID" value="RAW15973.1"/>
    <property type="molecule type" value="Genomic_DNA"/>
</dbReference>
<dbReference type="AlphaFoldDB" id="A0A329QUY2"/>
<comment type="caution">
    <text evidence="4">The sequence shown here is derived from an EMBL/GenBank/DDBJ whole genome shotgun (WGS) entry which is preliminary data.</text>
</comment>
<dbReference type="Pfam" id="PF17963">
    <property type="entry name" value="Big_9"/>
    <property type="match status" value="1"/>
</dbReference>
<dbReference type="PROSITE" id="PS51272">
    <property type="entry name" value="SLH"/>
    <property type="match status" value="3"/>
</dbReference>
<dbReference type="Pfam" id="PF09479">
    <property type="entry name" value="Flg_new"/>
    <property type="match status" value="3"/>
</dbReference>
<feature type="region of interest" description="Disordered" evidence="2">
    <location>
        <begin position="720"/>
        <end position="756"/>
    </location>
</feature>
<dbReference type="PANTHER" id="PTHR43308">
    <property type="entry name" value="OUTER MEMBRANE PROTEIN ALPHA-RELATED"/>
    <property type="match status" value="1"/>
</dbReference>
<dbReference type="Gene3D" id="3.90.1340.10">
    <property type="entry name" value="Phage tail collar domain"/>
    <property type="match status" value="3"/>
</dbReference>
<evidence type="ECO:0000259" key="3">
    <source>
        <dbReference type="PROSITE" id="PS51272"/>
    </source>
</evidence>
<proteinExistence type="predicted"/>
<gene>
    <name evidence="4" type="ORF">DC345_10770</name>
</gene>
<feature type="compositionally biased region" description="Polar residues" evidence="2">
    <location>
        <begin position="746"/>
        <end position="756"/>
    </location>
</feature>
<dbReference type="InterPro" id="IPR001119">
    <property type="entry name" value="SLH_dom"/>
</dbReference>
<dbReference type="Gene3D" id="2.60.220.30">
    <property type="match status" value="1"/>
</dbReference>
<dbReference type="InterPro" id="IPR011083">
    <property type="entry name" value="Phage_tail_collar_dom"/>
</dbReference>
<evidence type="ECO:0000256" key="2">
    <source>
        <dbReference type="SAM" id="MobiDB-lite"/>
    </source>
</evidence>
<dbReference type="InterPro" id="IPR051465">
    <property type="entry name" value="Cell_Envelope_Struct_Comp"/>
</dbReference>
<dbReference type="InterPro" id="IPR013378">
    <property type="entry name" value="InlB-like_B-rpt"/>
</dbReference>
<dbReference type="Pfam" id="PF07484">
    <property type="entry name" value="Collar"/>
    <property type="match status" value="3"/>
</dbReference>
<dbReference type="NCBIfam" id="TIGR02543">
    <property type="entry name" value="List_Bact_rpt"/>
    <property type="match status" value="2"/>
</dbReference>
<reference evidence="4 5" key="1">
    <citation type="submission" date="2018-04" db="EMBL/GenBank/DDBJ databases">
        <title>Paenibacillus taichungensis Genome sequencing and assembly.</title>
        <authorList>
            <person name="Xu J."/>
            <person name="Rensing C."/>
            <person name="Mazhar H.S."/>
        </authorList>
    </citation>
    <scope>NUCLEOTIDE SEQUENCE [LARGE SCALE GENOMIC DNA]</scope>
    <source>
        <strain evidence="4 5">NC1</strain>
    </source>
</reference>